<proteinExistence type="predicted"/>
<feature type="region of interest" description="Disordered" evidence="5">
    <location>
        <begin position="1762"/>
        <end position="1788"/>
    </location>
</feature>
<evidence type="ECO:0000256" key="4">
    <source>
        <dbReference type="SAM" id="Coils"/>
    </source>
</evidence>
<accession>A0A811Z828</accession>
<organism evidence="6 7">
    <name type="scientific">Nyctereutes procyonoides</name>
    <name type="common">Raccoon dog</name>
    <name type="synonym">Canis procyonoides</name>
    <dbReference type="NCBI Taxonomy" id="34880"/>
    <lineage>
        <taxon>Eukaryota</taxon>
        <taxon>Metazoa</taxon>
        <taxon>Chordata</taxon>
        <taxon>Craniata</taxon>
        <taxon>Vertebrata</taxon>
        <taxon>Euteleostomi</taxon>
        <taxon>Mammalia</taxon>
        <taxon>Eutheria</taxon>
        <taxon>Laurasiatheria</taxon>
        <taxon>Carnivora</taxon>
        <taxon>Caniformia</taxon>
        <taxon>Canidae</taxon>
        <taxon>Nyctereutes</taxon>
    </lineage>
</organism>
<feature type="coiled-coil region" evidence="4">
    <location>
        <begin position="1232"/>
        <end position="1266"/>
    </location>
</feature>
<evidence type="ECO:0000256" key="1">
    <source>
        <dbReference type="ARBA" id="ARBA00004555"/>
    </source>
</evidence>
<keyword evidence="3 4" id="KW-0175">Coiled coil</keyword>
<comment type="subcellular location">
    <subcellularLocation>
        <location evidence="1">Golgi apparatus</location>
    </subcellularLocation>
</comment>
<dbReference type="GO" id="GO:0005794">
    <property type="term" value="C:Golgi apparatus"/>
    <property type="evidence" value="ECO:0007669"/>
    <property type="project" value="UniProtKB-SubCell"/>
</dbReference>
<name>A0A811Z828_NYCPR</name>
<feature type="region of interest" description="Disordered" evidence="5">
    <location>
        <begin position="1277"/>
        <end position="1306"/>
    </location>
</feature>
<protein>
    <submittedName>
        <fullName evidence="6">(raccoon dog) hypothetical protein</fullName>
    </submittedName>
</protein>
<dbReference type="PANTHER" id="PTHR18921:SF2">
    <property type="entry name" value="THYROID RECEPTOR-INTERACTING PROTEIN 11"/>
    <property type="match status" value="1"/>
</dbReference>
<dbReference type="PANTHER" id="PTHR18921">
    <property type="entry name" value="MYOSIN HEAVY CHAIN - RELATED"/>
    <property type="match status" value="1"/>
</dbReference>
<feature type="region of interest" description="Disordered" evidence="5">
    <location>
        <begin position="1801"/>
        <end position="1868"/>
    </location>
</feature>
<feature type="coiled-coil region" evidence="4">
    <location>
        <begin position="1311"/>
        <end position="1454"/>
    </location>
</feature>
<feature type="region of interest" description="Disordered" evidence="5">
    <location>
        <begin position="415"/>
        <end position="500"/>
    </location>
</feature>
<feature type="coiled-coil region" evidence="4">
    <location>
        <begin position="825"/>
        <end position="943"/>
    </location>
</feature>
<dbReference type="Proteomes" id="UP000645828">
    <property type="component" value="Unassembled WGS sequence"/>
</dbReference>
<gene>
    <name evidence="6" type="ORF">NYPRO_LOCUS16261</name>
</gene>
<feature type="region of interest" description="Disordered" evidence="5">
    <location>
        <begin position="313"/>
        <end position="372"/>
    </location>
</feature>
<dbReference type="EMBL" id="CAJHUB010000755">
    <property type="protein sequence ID" value="CAD7683469.1"/>
    <property type="molecule type" value="Genomic_DNA"/>
</dbReference>
<keyword evidence="2" id="KW-0333">Golgi apparatus</keyword>
<feature type="compositionally biased region" description="Polar residues" evidence="5">
    <location>
        <begin position="362"/>
        <end position="372"/>
    </location>
</feature>
<feature type="compositionally biased region" description="Pro residues" evidence="5">
    <location>
        <begin position="1772"/>
        <end position="1783"/>
    </location>
</feature>
<sequence length="1903" mass="216065">MLSWTRGLGSDLGRLLGQADGSTTSLAGHIFNVTRDVLMKGREKVDEVPDSGRKEDEVSRVTLTSENERLKTLCSDLEEKYEASELQLKQQSASYRHQLQQKQVEIALLREKQQVTEEQLLKLQSAAPWVNSGAGGQLSAMESPSSSYDFGHHASPFHGDATDVADVIWSQQEINRLSDEVLRLEAEVSHWKRLSQASLQGTNSLEPHKICKLQNTIKELEQKRSKEIEDHQLEMAALQNVHQQKLADVIRRCREKLNGHEKKVEELQSLLRKDTCGIRVAGDPPIEDLQKTIQVLQTEKAVSTRKMEELEERIQSLSDQLSSAESERDVLRRGQDQTHEEKKDKIEECELQPSVSKRSDAGVTQESALSKSTPVEEVFGLQEALSDAEKETMRLCSANQDNDLAEDNLKLPERVHIVGQENSSLSQGKEELQPPLSKVNKEQEATERTAPGDSTSHSEVNPSRCDPEANEQNFNQRTTEEESLVAASGEPYRQNGTTLPRASMEGQLPQQENEGSGITIKLRQEVNEEEKRACQLEDETNATTELDVQKQRSIHSGLAANDLHRPDQSEICHFNIQGSFEPQEHSKQNEKALCSATEELMESLKQESPSHSEDDLDKERETELRRLEQKVSEMERLNDNLNKHSTDLREENQKLVLALKDTRHQQSILRSNEDSLGKNTALRALKIDKGHLIATLCQAEKKLLEATNKYDQTIKELSSTHNPDHSASPLEHAHFIQVSQEKDVEILHLNKSLEQMDADHQETQEILAYVLEVQKQLTQVVKEKDICIDSLKGSPELPEDLEKYTQALKRNEILQQTVEEKDTSLTCMIKENTHLKEELERLKRQSQALPKLLDDIVELECEVLQLNELRVDLEDEIKQQQKIINDQQQGKIRLLHSLEEQTREVDDLKGQQEQMTSEHARLLSTKDEEIQNLQDTVERIKAQLADPGQHAATQPSDVVQVTTRQHLSIENQSEKHDFFKAETERLAQGVKDQELEVKLLAEKNIRLTEQIDPPSQDEIGKLTQIIEQKDAEIQGLRSRISAASHGQHVEQLQQQLQESALQSQRVLAVLEDKTRENSNLKREYHKVIDIIASRETDLRKMQEENKKLATRTENRDQDVFRETIQHLSHIIRERDLEVDALKQKCQTLLTILQTSSTANEVRGVPMDRFKELLEERDTFRQRVKIMEEWRQQVTATVQNMKRESPRLQELLRQQQVRALTNINGDSELETTYTDVIRDYRGNENKLRNLEKELAQIQLSIGELCNAQDHLLGKPDVSCLQPSTESSESEEPLKAFKSDSATESPPWLQEEVEELRKSVQDRETTIRTLQEDNQRLMDCAAATSELERKAHERADSEIQQLREKEEVLQNLIQAKELLIQAKSEELHSLMEDFTGQVSENELLRQAVRNLKERIADLEMDVCQLKEEKEKTAESSREKEAERQALQETNMRLSRMWQEEESRHAAIKEKALALEQLLKEREEGEAGEPNQLIDAVTSAQEKAVVFQQERDGVLLALKRKQMENGALQDELQQLRDKELHLNQELERTRRRAVESEDTRQRESLLAEDKVAKLRKEVAALEEKLVVSCNATASATHQARMQVESLREQLHVITRQKEETAAQLSASQEQGKQYAQTLASLKSEVAEWMDKTDTLEGKLKSLQARLTKTNTVLDLKEDELEELRKRNEVQQEVLDDTQKKLMNLVSSSEGMVDKTLVRRLLLGCFRAPQRDRREALQLMSGTLGIKEEDVRQLCSEEQGGVIRCMTGGLGSKSTPKPPVRPDPQPTPKSSFAGLFVNFLEGESDLALPPRSPSAPDKKPPDSVGKGKGTKKKGPPRQTITLGSTPPKKAAKPRATAVSLTDPRGPETDGSQHLLLNAVTNALPTYTPLILSPASKVGIAARGLSNQ</sequence>
<feature type="coiled-coil region" evidence="4">
    <location>
        <begin position="60"/>
        <end position="119"/>
    </location>
</feature>
<keyword evidence="7" id="KW-1185">Reference proteome</keyword>
<feature type="coiled-coil region" evidence="4">
    <location>
        <begin position="1515"/>
        <end position="1697"/>
    </location>
</feature>
<evidence type="ECO:0000256" key="2">
    <source>
        <dbReference type="ARBA" id="ARBA00023034"/>
    </source>
</evidence>
<reference evidence="6" key="1">
    <citation type="submission" date="2020-12" db="EMBL/GenBank/DDBJ databases">
        <authorList>
            <consortium name="Molecular Ecology Group"/>
        </authorList>
    </citation>
    <scope>NUCLEOTIDE SEQUENCE</scope>
    <source>
        <strain evidence="6">TBG_1078</strain>
    </source>
</reference>
<feature type="compositionally biased region" description="Polar residues" evidence="5">
    <location>
        <begin position="452"/>
        <end position="461"/>
    </location>
</feature>
<evidence type="ECO:0000313" key="7">
    <source>
        <dbReference type="Proteomes" id="UP000645828"/>
    </source>
</evidence>
<feature type="compositionally biased region" description="Basic and acidic residues" evidence="5">
    <location>
        <begin position="602"/>
        <end position="621"/>
    </location>
</feature>
<dbReference type="GO" id="GO:0031267">
    <property type="term" value="F:small GTPase binding"/>
    <property type="evidence" value="ECO:0007669"/>
    <property type="project" value="TreeGrafter"/>
</dbReference>
<evidence type="ECO:0000256" key="5">
    <source>
        <dbReference type="SAM" id="MobiDB-lite"/>
    </source>
</evidence>
<dbReference type="GO" id="GO:0006888">
    <property type="term" value="P:endoplasmic reticulum to Golgi vesicle-mediated transport"/>
    <property type="evidence" value="ECO:0007669"/>
    <property type="project" value="TreeGrafter"/>
</dbReference>
<feature type="compositionally biased region" description="Polar residues" evidence="5">
    <location>
        <begin position="315"/>
        <end position="324"/>
    </location>
</feature>
<feature type="compositionally biased region" description="Basic and acidic residues" evidence="5">
    <location>
        <begin position="325"/>
        <end position="348"/>
    </location>
</feature>
<dbReference type="GO" id="GO:0007030">
    <property type="term" value="P:Golgi organization"/>
    <property type="evidence" value="ECO:0007669"/>
    <property type="project" value="TreeGrafter"/>
</dbReference>
<evidence type="ECO:0000313" key="6">
    <source>
        <dbReference type="EMBL" id="CAD7683469.1"/>
    </source>
</evidence>
<feature type="region of interest" description="Disordered" evidence="5">
    <location>
        <begin position="601"/>
        <end position="621"/>
    </location>
</feature>
<comment type="caution">
    <text evidence="6">The sequence shown here is derived from an EMBL/GenBank/DDBJ whole genome shotgun (WGS) entry which is preliminary data.</text>
</comment>
<evidence type="ECO:0000256" key="3">
    <source>
        <dbReference type="ARBA" id="ARBA00023054"/>
    </source>
</evidence>